<keyword evidence="2" id="KW-0805">Transcription regulation</keyword>
<keyword evidence="4" id="KW-0238">DNA-binding</keyword>
<dbReference type="AlphaFoldDB" id="A0AAW9NMW7"/>
<dbReference type="InterPro" id="IPR013325">
    <property type="entry name" value="RNA_pol_sigma_r2"/>
</dbReference>
<dbReference type="RefSeq" id="WP_326122259.1">
    <property type="nucleotide sequence ID" value="NZ_JARSFG010000007.1"/>
</dbReference>
<accession>A0AAW9NMW7</accession>
<evidence type="ECO:0000313" key="8">
    <source>
        <dbReference type="EMBL" id="MEC1177792.1"/>
    </source>
</evidence>
<proteinExistence type="inferred from homology"/>
<dbReference type="EMBL" id="JARSFG010000007">
    <property type="protein sequence ID" value="MEC1177792.1"/>
    <property type="molecule type" value="Genomic_DNA"/>
</dbReference>
<dbReference type="InterPro" id="IPR013249">
    <property type="entry name" value="RNA_pol_sigma70_r4_t2"/>
</dbReference>
<feature type="domain" description="RNA polymerase sigma factor 70 region 4 type 2" evidence="7">
    <location>
        <begin position="111"/>
        <end position="160"/>
    </location>
</feature>
<comment type="similarity">
    <text evidence="1">Belongs to the sigma-70 factor family. ECF subfamily.</text>
</comment>
<evidence type="ECO:0000313" key="9">
    <source>
        <dbReference type="Proteomes" id="UP001344888"/>
    </source>
</evidence>
<dbReference type="Pfam" id="PF04542">
    <property type="entry name" value="Sigma70_r2"/>
    <property type="match status" value="1"/>
</dbReference>
<dbReference type="InterPro" id="IPR014284">
    <property type="entry name" value="RNA_pol_sigma-70_dom"/>
</dbReference>
<keyword evidence="3" id="KW-0731">Sigma factor</keyword>
<sequence>MDDKIIAFIKQRQEQGISLLLGQYGGLMKLIIRKYIAGRPQEIEECMADTIIAIWYHIDDFDASKNSLKNWVAAITKFKAIDVLRKLERQQQTTELSEQLPTTTKEVFDWESLLTELPLQERQIFQQYYFEGKATKEIATQHDAKESWVHNKLSRSRKKLKTLFIRDEV</sequence>
<dbReference type="InterPro" id="IPR007627">
    <property type="entry name" value="RNA_pol_sigma70_r2"/>
</dbReference>
<gene>
    <name evidence="8" type="ORF">P9B03_04785</name>
</gene>
<evidence type="ECO:0000259" key="6">
    <source>
        <dbReference type="Pfam" id="PF04542"/>
    </source>
</evidence>
<evidence type="ECO:0000256" key="2">
    <source>
        <dbReference type="ARBA" id="ARBA00023015"/>
    </source>
</evidence>
<dbReference type="SUPFAM" id="SSF88659">
    <property type="entry name" value="Sigma3 and sigma4 domains of RNA polymerase sigma factors"/>
    <property type="match status" value="1"/>
</dbReference>
<dbReference type="InterPro" id="IPR036388">
    <property type="entry name" value="WH-like_DNA-bd_sf"/>
</dbReference>
<keyword evidence="9" id="KW-1185">Reference proteome</keyword>
<evidence type="ECO:0000256" key="1">
    <source>
        <dbReference type="ARBA" id="ARBA00010641"/>
    </source>
</evidence>
<dbReference type="PANTHER" id="PTHR43133">
    <property type="entry name" value="RNA POLYMERASE ECF-TYPE SIGMA FACTO"/>
    <property type="match status" value="1"/>
</dbReference>
<protein>
    <submittedName>
        <fullName evidence="8">Sigma-70 family RNA polymerase sigma factor</fullName>
    </submittedName>
</protein>
<evidence type="ECO:0000256" key="4">
    <source>
        <dbReference type="ARBA" id="ARBA00023125"/>
    </source>
</evidence>
<dbReference type="NCBIfam" id="TIGR02937">
    <property type="entry name" value="sigma70-ECF"/>
    <property type="match status" value="1"/>
</dbReference>
<name>A0AAW9NMW7_9BACL</name>
<evidence type="ECO:0000256" key="3">
    <source>
        <dbReference type="ARBA" id="ARBA00023082"/>
    </source>
</evidence>
<dbReference type="InterPro" id="IPR039425">
    <property type="entry name" value="RNA_pol_sigma-70-like"/>
</dbReference>
<dbReference type="GO" id="GO:0006352">
    <property type="term" value="P:DNA-templated transcription initiation"/>
    <property type="evidence" value="ECO:0007669"/>
    <property type="project" value="InterPro"/>
</dbReference>
<dbReference type="Pfam" id="PF08281">
    <property type="entry name" value="Sigma70_r4_2"/>
    <property type="match status" value="1"/>
</dbReference>
<feature type="domain" description="RNA polymerase sigma-70 region 2" evidence="6">
    <location>
        <begin position="22"/>
        <end position="89"/>
    </location>
</feature>
<dbReference type="GO" id="GO:0016987">
    <property type="term" value="F:sigma factor activity"/>
    <property type="evidence" value="ECO:0007669"/>
    <property type="project" value="UniProtKB-KW"/>
</dbReference>
<dbReference type="Proteomes" id="UP001344888">
    <property type="component" value="Unassembled WGS sequence"/>
</dbReference>
<dbReference type="Gene3D" id="1.10.10.10">
    <property type="entry name" value="Winged helix-like DNA-binding domain superfamily/Winged helix DNA-binding domain"/>
    <property type="match status" value="1"/>
</dbReference>
<comment type="caution">
    <text evidence="8">The sequence shown here is derived from an EMBL/GenBank/DDBJ whole genome shotgun (WGS) entry which is preliminary data.</text>
</comment>
<dbReference type="GO" id="GO:0003677">
    <property type="term" value="F:DNA binding"/>
    <property type="evidence" value="ECO:0007669"/>
    <property type="project" value="UniProtKB-KW"/>
</dbReference>
<dbReference type="InterPro" id="IPR013324">
    <property type="entry name" value="RNA_pol_sigma_r3/r4-like"/>
</dbReference>
<dbReference type="PANTHER" id="PTHR43133:SF8">
    <property type="entry name" value="RNA POLYMERASE SIGMA FACTOR HI_1459-RELATED"/>
    <property type="match status" value="1"/>
</dbReference>
<dbReference type="Gene3D" id="1.10.1740.10">
    <property type="match status" value="1"/>
</dbReference>
<evidence type="ECO:0000259" key="7">
    <source>
        <dbReference type="Pfam" id="PF08281"/>
    </source>
</evidence>
<keyword evidence="5" id="KW-0804">Transcription</keyword>
<reference evidence="8 9" key="1">
    <citation type="submission" date="2023-03" db="EMBL/GenBank/DDBJ databases">
        <title>Bacillus Genome Sequencing.</title>
        <authorList>
            <person name="Dunlap C."/>
        </authorList>
    </citation>
    <scope>NUCLEOTIDE SEQUENCE [LARGE SCALE GENOMIC DNA]</scope>
    <source>
        <strain evidence="8 9">B-59205</strain>
    </source>
</reference>
<evidence type="ECO:0000256" key="5">
    <source>
        <dbReference type="ARBA" id="ARBA00023163"/>
    </source>
</evidence>
<organism evidence="8 9">
    <name type="scientific">Metasolibacillus meyeri</name>
    <dbReference type="NCBI Taxonomy" id="1071052"/>
    <lineage>
        <taxon>Bacteria</taxon>
        <taxon>Bacillati</taxon>
        <taxon>Bacillota</taxon>
        <taxon>Bacilli</taxon>
        <taxon>Bacillales</taxon>
        <taxon>Caryophanaceae</taxon>
        <taxon>Metasolibacillus</taxon>
    </lineage>
</organism>
<dbReference type="SUPFAM" id="SSF88946">
    <property type="entry name" value="Sigma2 domain of RNA polymerase sigma factors"/>
    <property type="match status" value="1"/>
</dbReference>